<protein>
    <submittedName>
        <fullName evidence="1">GNAT family N-acetyltransferase</fullName>
    </submittedName>
</protein>
<proteinExistence type="predicted"/>
<dbReference type="GO" id="GO:0016740">
    <property type="term" value="F:transferase activity"/>
    <property type="evidence" value="ECO:0007669"/>
    <property type="project" value="UniProtKB-KW"/>
</dbReference>
<dbReference type="PANTHER" id="PTHR47017">
    <property type="entry name" value="ACYL-COA"/>
    <property type="match status" value="1"/>
</dbReference>
<dbReference type="EMBL" id="SRMO01000034">
    <property type="protein sequence ID" value="TGG94516.1"/>
    <property type="molecule type" value="Genomic_DNA"/>
</dbReference>
<dbReference type="AlphaFoldDB" id="A0A524RQ41"/>
<reference evidence="1 2" key="1">
    <citation type="journal article" date="2019" name="mSystems">
        <title>Life at home and on the roam: Genomic adaptions reflect the dual lifestyle of an intracellular, facultative symbiont.</title>
        <authorList>
            <person name="Burgsdorf I."/>
        </authorList>
    </citation>
    <scope>NUCLEOTIDE SEQUENCE [LARGE SCALE GENOMIC DNA]</scope>
    <source>
        <strain evidence="1">277cV</strain>
    </source>
</reference>
<gene>
    <name evidence="1" type="ORF">ERJ67_02610</name>
</gene>
<name>A0A524RQ41_9CHRO</name>
<accession>A0A524RQ41</accession>
<sequence length="401" mass="45587">MADLSARWHQGIAEIDEQTWQALVAPHDLPYFNWTWLEAMEASGSITPRHGWQPLHLGIWRRSELVAVAPLYLKGHSYGEFVFDQPFAQLAGQLGLAYYPKLLGMSPLTPALGYRFFTAPTENALELTSLMLELVDDFCRRNSILSANFLYADPTWQELAETAGCATWLHHQSLWSRDGQTCFADYLAGFNANQRRNIRRERKAVAGAGVTVTALAGDTIPDGLMARMYHFYSGHCERWGVWGSKYLSDDFFARAERDLRRHLVLFSAHRGDPLDPIGMSLCLRSGSQLWGRYWGSDEDVDCLHFETCYYAPIEWALREGISSFDPGAGGSHKKRRGFVARPHASLHRWYQPGFEQLIRRWLPQANARMQAEIEAINAAVPFTSRPLPLNRRDPIDQILVS</sequence>
<evidence type="ECO:0000313" key="1">
    <source>
        <dbReference type="EMBL" id="TGG94516.1"/>
    </source>
</evidence>
<comment type="caution">
    <text evidence="1">The sequence shown here is derived from an EMBL/GenBank/DDBJ whole genome shotgun (WGS) entry which is preliminary data.</text>
</comment>
<dbReference type="Proteomes" id="UP000317990">
    <property type="component" value="Unassembled WGS sequence"/>
</dbReference>
<dbReference type="Pfam" id="PF04339">
    <property type="entry name" value="FemAB_like"/>
    <property type="match status" value="1"/>
</dbReference>
<evidence type="ECO:0000313" key="2">
    <source>
        <dbReference type="Proteomes" id="UP000317990"/>
    </source>
</evidence>
<dbReference type="Gene3D" id="3.40.630.30">
    <property type="match status" value="1"/>
</dbReference>
<keyword evidence="1" id="KW-0808">Transferase</keyword>
<dbReference type="InterPro" id="IPR007434">
    <property type="entry name" value="FemAB-like"/>
</dbReference>
<dbReference type="PANTHER" id="PTHR47017:SF1">
    <property type="entry name" value="ACYL-COA"/>
    <property type="match status" value="1"/>
</dbReference>
<dbReference type="InterPro" id="IPR016181">
    <property type="entry name" value="Acyl_CoA_acyltransferase"/>
</dbReference>
<organism evidence="1 2">
    <name type="scientific">Aphanocapsa feldmannii 277cV</name>
    <dbReference type="NCBI Taxonomy" id="2507553"/>
    <lineage>
        <taxon>Bacteria</taxon>
        <taxon>Bacillati</taxon>
        <taxon>Cyanobacteriota</taxon>
        <taxon>Cyanophyceae</taxon>
        <taxon>Oscillatoriophycideae</taxon>
        <taxon>Chroococcales</taxon>
        <taxon>Microcystaceae</taxon>
        <taxon>Aphanocapsa</taxon>
    </lineage>
</organism>
<dbReference type="SUPFAM" id="SSF55729">
    <property type="entry name" value="Acyl-CoA N-acyltransferases (Nat)"/>
    <property type="match status" value="1"/>
</dbReference>